<keyword evidence="4" id="KW-0472">Membrane</keyword>
<evidence type="ECO:0000256" key="3">
    <source>
        <dbReference type="ARBA" id="ARBA00022989"/>
    </source>
</evidence>
<dbReference type="GO" id="GO:0008324">
    <property type="term" value="F:monoatomic cation transmembrane transporter activity"/>
    <property type="evidence" value="ECO:0007669"/>
    <property type="project" value="InterPro"/>
</dbReference>
<evidence type="ECO:0000256" key="2">
    <source>
        <dbReference type="ARBA" id="ARBA00022692"/>
    </source>
</evidence>
<keyword evidence="3" id="KW-1133">Transmembrane helix</keyword>
<reference evidence="6" key="1">
    <citation type="submission" date="2018-05" db="EMBL/GenBank/DDBJ databases">
        <authorList>
            <person name="Lanie J.A."/>
            <person name="Ng W.-L."/>
            <person name="Kazmierczak K.M."/>
            <person name="Andrzejewski T.M."/>
            <person name="Davidsen T.M."/>
            <person name="Wayne K.J."/>
            <person name="Tettelin H."/>
            <person name="Glass J.I."/>
            <person name="Rusch D."/>
            <person name="Podicherti R."/>
            <person name="Tsui H.-C.T."/>
            <person name="Winkler M.E."/>
        </authorList>
    </citation>
    <scope>NUCLEOTIDE SEQUENCE</scope>
</reference>
<name>A0A381UHG4_9ZZZZ</name>
<evidence type="ECO:0000256" key="1">
    <source>
        <dbReference type="ARBA" id="ARBA00004141"/>
    </source>
</evidence>
<dbReference type="EMBL" id="UINC01006448">
    <property type="protein sequence ID" value="SVA27590.1"/>
    <property type="molecule type" value="Genomic_DNA"/>
</dbReference>
<evidence type="ECO:0000256" key="4">
    <source>
        <dbReference type="ARBA" id="ARBA00023136"/>
    </source>
</evidence>
<keyword evidence="2" id="KW-0812">Transmembrane</keyword>
<dbReference type="GO" id="GO:0016020">
    <property type="term" value="C:membrane"/>
    <property type="evidence" value="ECO:0007669"/>
    <property type="project" value="UniProtKB-SubCell"/>
</dbReference>
<evidence type="ECO:0000259" key="5">
    <source>
        <dbReference type="Pfam" id="PF01545"/>
    </source>
</evidence>
<dbReference type="AlphaFoldDB" id="A0A381UHG4"/>
<feature type="domain" description="Cation efflux protein transmembrane" evidence="5">
    <location>
        <begin position="29"/>
        <end position="86"/>
    </location>
</feature>
<proteinExistence type="predicted"/>
<accession>A0A381UHG4</accession>
<protein>
    <recommendedName>
        <fullName evidence="5">Cation efflux protein transmembrane domain-containing protein</fullName>
    </recommendedName>
</protein>
<organism evidence="6">
    <name type="scientific">marine metagenome</name>
    <dbReference type="NCBI Taxonomy" id="408172"/>
    <lineage>
        <taxon>unclassified sequences</taxon>
        <taxon>metagenomes</taxon>
        <taxon>ecological metagenomes</taxon>
    </lineage>
</organism>
<evidence type="ECO:0000313" key="6">
    <source>
        <dbReference type="EMBL" id="SVA27590.1"/>
    </source>
</evidence>
<dbReference type="InterPro" id="IPR027469">
    <property type="entry name" value="Cation_efflux_TMD_sf"/>
</dbReference>
<gene>
    <name evidence="6" type="ORF">METZ01_LOCUS80444</name>
</gene>
<dbReference type="InterPro" id="IPR058533">
    <property type="entry name" value="Cation_efflux_TM"/>
</dbReference>
<dbReference type="SUPFAM" id="SSF161111">
    <property type="entry name" value="Cation efflux protein transmembrane domain-like"/>
    <property type="match status" value="1"/>
</dbReference>
<sequence length="86" mass="8823">MAYPDSSNLGSSTHQQLNVAVREGTRAATIGVIASAVLAATKIAAGLFGSSFALVADGVESVLDVFSGLLVWGGLRVSVLPQSERY</sequence>
<comment type="subcellular location">
    <subcellularLocation>
        <location evidence="1">Membrane</location>
        <topology evidence="1">Multi-pass membrane protein</topology>
    </subcellularLocation>
</comment>
<feature type="non-terminal residue" evidence="6">
    <location>
        <position position="86"/>
    </location>
</feature>
<dbReference type="Gene3D" id="1.20.1510.10">
    <property type="entry name" value="Cation efflux protein transmembrane domain"/>
    <property type="match status" value="1"/>
</dbReference>
<dbReference type="Pfam" id="PF01545">
    <property type="entry name" value="Cation_efflux"/>
    <property type="match status" value="1"/>
</dbReference>